<evidence type="ECO:0000259" key="8">
    <source>
        <dbReference type="PROSITE" id="PS50071"/>
    </source>
</evidence>
<protein>
    <recommendedName>
        <fullName evidence="8">Homeobox domain-containing protein</fullName>
    </recommendedName>
</protein>
<keyword evidence="3 5" id="KW-0371">Homeobox</keyword>
<feature type="domain" description="Homeobox" evidence="8">
    <location>
        <begin position="30"/>
        <end position="90"/>
    </location>
</feature>
<dbReference type="OrthoDB" id="6417226at2759"/>
<dbReference type="InterPro" id="IPR009057">
    <property type="entry name" value="Homeodomain-like_sf"/>
</dbReference>
<name>A0A177B3D0_9BILA</name>
<comment type="caution">
    <text evidence="9">The sequence shown here is derived from an EMBL/GenBank/DDBJ whole genome shotgun (WGS) entry which is preliminary data.</text>
</comment>
<feature type="DNA-binding region" description="Homeobox" evidence="5">
    <location>
        <begin position="32"/>
        <end position="91"/>
    </location>
</feature>
<evidence type="ECO:0000256" key="3">
    <source>
        <dbReference type="ARBA" id="ARBA00023155"/>
    </source>
</evidence>
<dbReference type="SMART" id="SM00389">
    <property type="entry name" value="HOX"/>
    <property type="match status" value="1"/>
</dbReference>
<evidence type="ECO:0000256" key="4">
    <source>
        <dbReference type="ARBA" id="ARBA00023242"/>
    </source>
</evidence>
<dbReference type="PANTHER" id="PTHR24208">
    <property type="entry name" value="LIM/HOMEOBOX PROTEIN LHX"/>
    <property type="match status" value="1"/>
</dbReference>
<evidence type="ECO:0000256" key="6">
    <source>
        <dbReference type="RuleBase" id="RU000682"/>
    </source>
</evidence>
<dbReference type="GO" id="GO:0030182">
    <property type="term" value="P:neuron differentiation"/>
    <property type="evidence" value="ECO:0007669"/>
    <property type="project" value="TreeGrafter"/>
</dbReference>
<evidence type="ECO:0000313" key="10">
    <source>
        <dbReference type="Proteomes" id="UP000078046"/>
    </source>
</evidence>
<proteinExistence type="predicted"/>
<dbReference type="GO" id="GO:0000977">
    <property type="term" value="F:RNA polymerase II transcription regulatory region sequence-specific DNA binding"/>
    <property type="evidence" value="ECO:0007669"/>
    <property type="project" value="TreeGrafter"/>
</dbReference>
<evidence type="ECO:0000256" key="5">
    <source>
        <dbReference type="PROSITE-ProRule" id="PRU00108"/>
    </source>
</evidence>
<dbReference type="Pfam" id="PF00046">
    <property type="entry name" value="Homeodomain"/>
    <property type="match status" value="1"/>
</dbReference>
<evidence type="ECO:0000313" key="9">
    <source>
        <dbReference type="EMBL" id="OAF68113.1"/>
    </source>
</evidence>
<dbReference type="PROSITE" id="PS50071">
    <property type="entry name" value="HOMEOBOX_2"/>
    <property type="match status" value="1"/>
</dbReference>
<dbReference type="GO" id="GO:0000981">
    <property type="term" value="F:DNA-binding transcription factor activity, RNA polymerase II-specific"/>
    <property type="evidence" value="ECO:0007669"/>
    <property type="project" value="TreeGrafter"/>
</dbReference>
<gene>
    <name evidence="9" type="ORF">A3Q56_04161</name>
</gene>
<reference evidence="9 10" key="1">
    <citation type="submission" date="2016-04" db="EMBL/GenBank/DDBJ databases">
        <title>The genome of Intoshia linei affirms orthonectids as highly simplified spiralians.</title>
        <authorList>
            <person name="Mikhailov K.V."/>
            <person name="Slusarev G.S."/>
            <person name="Nikitin M.A."/>
            <person name="Logacheva M.D."/>
            <person name="Penin A."/>
            <person name="Aleoshin V."/>
            <person name="Panchin Y.V."/>
        </authorList>
    </citation>
    <scope>NUCLEOTIDE SEQUENCE [LARGE SCALE GENOMIC DNA]</scope>
    <source>
        <strain evidence="9">Intl2013</strain>
        <tissue evidence="9">Whole animal</tissue>
    </source>
</reference>
<dbReference type="AlphaFoldDB" id="A0A177B3D0"/>
<evidence type="ECO:0000256" key="7">
    <source>
        <dbReference type="SAM" id="MobiDB-lite"/>
    </source>
</evidence>
<sequence>MDSIDKLQEDKEDGQSKCDQNDKNETKTKIRRRGPRTSISGNKLSILRYYYNRNPKPNKDQRDEIGKQVGLASRVVQVWFQNCRSKERKFCLHHPDMKHFEHSLHNNEKFNPFLSNSNTNYLPMTNYPPNDRPRQLFNHPYIPNKNFYTSIYSNYLFQNNSQYNVSKFD</sequence>
<accession>A0A177B3D0</accession>
<organism evidence="9 10">
    <name type="scientific">Intoshia linei</name>
    <dbReference type="NCBI Taxonomy" id="1819745"/>
    <lineage>
        <taxon>Eukaryota</taxon>
        <taxon>Metazoa</taxon>
        <taxon>Spiralia</taxon>
        <taxon>Lophotrochozoa</taxon>
        <taxon>Mesozoa</taxon>
        <taxon>Orthonectida</taxon>
        <taxon>Rhopaluridae</taxon>
        <taxon>Intoshia</taxon>
    </lineage>
</organism>
<evidence type="ECO:0000256" key="2">
    <source>
        <dbReference type="ARBA" id="ARBA00023125"/>
    </source>
</evidence>
<keyword evidence="2 5" id="KW-0238">DNA-binding</keyword>
<dbReference type="CDD" id="cd00086">
    <property type="entry name" value="homeodomain"/>
    <property type="match status" value="1"/>
</dbReference>
<dbReference type="InterPro" id="IPR001356">
    <property type="entry name" value="HD"/>
</dbReference>
<keyword evidence="4 5" id="KW-0539">Nucleus</keyword>
<dbReference type="InterPro" id="IPR050453">
    <property type="entry name" value="LIM_Homeobox_TF"/>
</dbReference>
<dbReference type="SUPFAM" id="SSF46689">
    <property type="entry name" value="Homeodomain-like"/>
    <property type="match status" value="1"/>
</dbReference>
<dbReference type="EMBL" id="LWCA01000512">
    <property type="protein sequence ID" value="OAF68113.1"/>
    <property type="molecule type" value="Genomic_DNA"/>
</dbReference>
<feature type="region of interest" description="Disordered" evidence="7">
    <location>
        <begin position="1"/>
        <end position="39"/>
    </location>
</feature>
<feature type="compositionally biased region" description="Basic and acidic residues" evidence="7">
    <location>
        <begin position="1"/>
        <end position="28"/>
    </location>
</feature>
<dbReference type="GO" id="GO:0005634">
    <property type="term" value="C:nucleus"/>
    <property type="evidence" value="ECO:0007669"/>
    <property type="project" value="UniProtKB-SubCell"/>
</dbReference>
<dbReference type="Gene3D" id="1.10.10.60">
    <property type="entry name" value="Homeodomain-like"/>
    <property type="match status" value="1"/>
</dbReference>
<comment type="subcellular location">
    <subcellularLocation>
        <location evidence="1 5 6">Nucleus</location>
    </subcellularLocation>
</comment>
<dbReference type="Proteomes" id="UP000078046">
    <property type="component" value="Unassembled WGS sequence"/>
</dbReference>
<evidence type="ECO:0000256" key="1">
    <source>
        <dbReference type="ARBA" id="ARBA00004123"/>
    </source>
</evidence>
<dbReference type="PANTHER" id="PTHR24208:SF105">
    <property type="entry name" value="DLIM1"/>
    <property type="match status" value="1"/>
</dbReference>
<keyword evidence="10" id="KW-1185">Reference proteome</keyword>